<dbReference type="Gene3D" id="3.60.40.10">
    <property type="entry name" value="PPM-type phosphatase domain"/>
    <property type="match status" value="1"/>
</dbReference>
<dbReference type="SMART" id="SM00332">
    <property type="entry name" value="PP2Cc"/>
    <property type="match status" value="1"/>
</dbReference>
<dbReference type="SUPFAM" id="SSF81606">
    <property type="entry name" value="PP2C-like"/>
    <property type="match status" value="1"/>
</dbReference>
<gene>
    <name evidence="3" type="ORF">AARE701A_LOCUS10564</name>
</gene>
<dbReference type="Proteomes" id="UP000682877">
    <property type="component" value="Chromosome 4"/>
</dbReference>
<dbReference type="PANTHER" id="PTHR13832">
    <property type="entry name" value="PROTEIN PHOSPHATASE 2C"/>
    <property type="match status" value="1"/>
</dbReference>
<sequence>MGSGFSSVLPCFNQGHRNRRRHSSTANPTHSNPIESLCEPLDETLGHSYCYVPSSNRFISPFPSDRFVSPSGSFRLSPPHEPGRIRGSGSSEQLHTGFRAISGASVSANTSNSKTVLQLEDIYDDATESSFGGGVRSSVVNANGFEGTSSFSALPLQPGPDRSGLFMSGPIERGATSGPLDPSAGAISRSNSAGVHFSAPLGGVYSKKRRKKKKKSLSWHPIFGGEKKQRPWVLPVSNFVVGAKKENIVRPDVEAMAASSGENDLQWALGKAGEDRVQLAVFEKQGWLFAGIYDGFNGPDAPEFLMANLYRAVHSELQGLFWELDEEDDNPTVPNELGQRGKVEAQVDEMASSSCPATEKEEDEMGKRLTSSSLEVVEVKERKRLWELLAEAQAEDALDLSGSDRFAFSVDDAISAGNAASVGSKRWLLLSKLKQGLSKQGISGRKLFPWKSGVEENENEEVDNVGVEERVDKRRKRRKAGAVDHELVLKAMSNGLEATEQAFLEMTDKVLDTNPELALMGSCLLVALMRDDDVYIMNIGDSRALVAQYQVEETGANVETSERVEERRNDVDRDVENKEPLVVDSSDSTVNNEAPLPQTKLVALQLTTDHSTSIEDEVTRIKNEHPDDNHCIVNDRVKGRLKVTRAFGAGFLKQPKLNDALLEMFRNEYIGTDPYISCTPSLRHYRLTENDQFMVLSSDGLYQYLSNREVVSLAMEKFPDGDPAQHVIQELLVRAAKKAGMDFHELLDIPQGDRRKYHDDCTVLVIALGGSRIWKSSGKYGFEQSLQDQDDNEETVLRKEVVRLRSLIRRMTGRDDDASFTELQALTSHLENVKRIVEDQMDKIMPPDQVESKQKKNKAEGVATSIPVPSTSSSEQREDKELLKMEREFERRKSESLQSEFERLRIYNERMNGRGIESMSCYHDVVQLDSQITYALMSLSEQMTRPLEEQLCKAEQGKNVVKIYGKPITDENKELRRSVRLAKKEKVSH</sequence>
<dbReference type="EMBL" id="LR999454">
    <property type="protein sequence ID" value="CAE6030695.1"/>
    <property type="molecule type" value="Genomic_DNA"/>
</dbReference>
<evidence type="ECO:0000256" key="1">
    <source>
        <dbReference type="SAM" id="MobiDB-lite"/>
    </source>
</evidence>
<feature type="domain" description="PPM-type phosphatase" evidence="2">
    <location>
        <begin position="259"/>
        <end position="768"/>
    </location>
</feature>
<reference evidence="3" key="1">
    <citation type="submission" date="2021-01" db="EMBL/GenBank/DDBJ databases">
        <authorList>
            <person name="Bezrukov I."/>
        </authorList>
    </citation>
    <scope>NUCLEOTIDE SEQUENCE</scope>
</reference>
<dbReference type="PANTHER" id="PTHR13832:SF301">
    <property type="entry name" value="PROTEIN PHOSPHATASE 2C 29"/>
    <property type="match status" value="1"/>
</dbReference>
<dbReference type="Pfam" id="PF00481">
    <property type="entry name" value="PP2C"/>
    <property type="match status" value="2"/>
</dbReference>
<evidence type="ECO:0000313" key="3">
    <source>
        <dbReference type="EMBL" id="CAE6030695.1"/>
    </source>
</evidence>
<feature type="compositionally biased region" description="Basic and acidic residues" evidence="1">
    <location>
        <begin position="850"/>
        <end position="859"/>
    </location>
</feature>
<accession>A0A8S2A954</accession>
<protein>
    <recommendedName>
        <fullName evidence="2">PPM-type phosphatase domain-containing protein</fullName>
    </recommendedName>
</protein>
<feature type="region of interest" description="Disordered" evidence="1">
    <location>
        <begin position="843"/>
        <end position="880"/>
    </location>
</feature>
<name>A0A8S2A954_ARAAE</name>
<dbReference type="InterPro" id="IPR015655">
    <property type="entry name" value="PP2C"/>
</dbReference>
<dbReference type="CDD" id="cd00143">
    <property type="entry name" value="PP2Cc"/>
    <property type="match status" value="1"/>
</dbReference>
<feature type="region of interest" description="Disordered" evidence="1">
    <location>
        <begin position="151"/>
        <end position="189"/>
    </location>
</feature>
<feature type="region of interest" description="Disordered" evidence="1">
    <location>
        <begin position="12"/>
        <end position="35"/>
    </location>
</feature>
<dbReference type="InterPro" id="IPR001932">
    <property type="entry name" value="PPM-type_phosphatase-like_dom"/>
</dbReference>
<dbReference type="InterPro" id="IPR036457">
    <property type="entry name" value="PPM-type-like_dom_sf"/>
</dbReference>
<organism evidence="3 4">
    <name type="scientific">Arabidopsis arenosa</name>
    <name type="common">Sand rock-cress</name>
    <name type="synonym">Cardaminopsis arenosa</name>
    <dbReference type="NCBI Taxonomy" id="38785"/>
    <lineage>
        <taxon>Eukaryota</taxon>
        <taxon>Viridiplantae</taxon>
        <taxon>Streptophyta</taxon>
        <taxon>Embryophyta</taxon>
        <taxon>Tracheophyta</taxon>
        <taxon>Spermatophyta</taxon>
        <taxon>Magnoliopsida</taxon>
        <taxon>eudicotyledons</taxon>
        <taxon>Gunneridae</taxon>
        <taxon>Pentapetalae</taxon>
        <taxon>rosids</taxon>
        <taxon>malvids</taxon>
        <taxon>Brassicales</taxon>
        <taxon>Brassicaceae</taxon>
        <taxon>Camelineae</taxon>
        <taxon>Arabidopsis</taxon>
    </lineage>
</organism>
<keyword evidence="4" id="KW-1185">Reference proteome</keyword>
<proteinExistence type="predicted"/>
<feature type="compositionally biased region" description="Polar residues" evidence="1">
    <location>
        <begin position="24"/>
        <end position="34"/>
    </location>
</feature>
<dbReference type="AlphaFoldDB" id="A0A8S2A954"/>
<feature type="region of interest" description="Disordered" evidence="1">
    <location>
        <begin position="70"/>
        <end position="92"/>
    </location>
</feature>
<dbReference type="GO" id="GO:0004722">
    <property type="term" value="F:protein serine/threonine phosphatase activity"/>
    <property type="evidence" value="ECO:0007669"/>
    <property type="project" value="InterPro"/>
</dbReference>
<evidence type="ECO:0000259" key="2">
    <source>
        <dbReference type="PROSITE" id="PS51746"/>
    </source>
</evidence>
<dbReference type="PROSITE" id="PS51746">
    <property type="entry name" value="PPM_2"/>
    <property type="match status" value="1"/>
</dbReference>
<evidence type="ECO:0000313" key="4">
    <source>
        <dbReference type="Proteomes" id="UP000682877"/>
    </source>
</evidence>